<keyword evidence="2" id="KW-0862">Zinc</keyword>
<dbReference type="InterPro" id="IPR036291">
    <property type="entry name" value="NAD(P)-bd_dom_sf"/>
</dbReference>
<dbReference type="Proteomes" id="UP001160390">
    <property type="component" value="Unassembled WGS sequence"/>
</dbReference>
<evidence type="ECO:0000256" key="2">
    <source>
        <dbReference type="ARBA" id="ARBA00022833"/>
    </source>
</evidence>
<gene>
    <name evidence="5" type="ORF">CCHLO57077_00019329</name>
</gene>
<dbReference type="InterPro" id="IPR011032">
    <property type="entry name" value="GroES-like_sf"/>
</dbReference>
<dbReference type="InterPro" id="IPR002328">
    <property type="entry name" value="ADH_Zn_CS"/>
</dbReference>
<evidence type="ECO:0000256" key="3">
    <source>
        <dbReference type="ARBA" id="ARBA00023002"/>
    </source>
</evidence>
<dbReference type="SUPFAM" id="SSF50129">
    <property type="entry name" value="GroES-like"/>
    <property type="match status" value="1"/>
</dbReference>
<dbReference type="GO" id="GO:0016616">
    <property type="term" value="F:oxidoreductase activity, acting on the CH-OH group of donors, NAD or NADP as acceptor"/>
    <property type="evidence" value="ECO:0007669"/>
    <property type="project" value="InterPro"/>
</dbReference>
<evidence type="ECO:0000256" key="1">
    <source>
        <dbReference type="ARBA" id="ARBA00022723"/>
    </source>
</evidence>
<comment type="caution">
    <text evidence="5">The sequence shown here is derived from an EMBL/GenBank/DDBJ whole genome shotgun (WGS) entry which is preliminary data.</text>
</comment>
<dbReference type="SUPFAM" id="SSF51735">
    <property type="entry name" value="NAD(P)-binding Rossmann-fold domains"/>
    <property type="match status" value="1"/>
</dbReference>
<dbReference type="AlphaFoldDB" id="A0AA35LQI4"/>
<keyword evidence="6" id="KW-1185">Reference proteome</keyword>
<dbReference type="PANTHER" id="PTHR42683">
    <property type="entry name" value="ALDEHYDE REDUCTASE"/>
    <property type="match status" value="1"/>
</dbReference>
<name>A0AA35LQI4_9HYPO</name>
<protein>
    <recommendedName>
        <fullName evidence="4">Alcohol dehydrogenase-like N-terminal domain-containing protein</fullName>
    </recommendedName>
</protein>
<dbReference type="EMBL" id="CABFNP030000470">
    <property type="protein sequence ID" value="CAI6027759.1"/>
    <property type="molecule type" value="Genomic_DNA"/>
</dbReference>
<proteinExistence type="predicted"/>
<dbReference type="Gene3D" id="3.40.50.720">
    <property type="entry name" value="NAD(P)-binding Rossmann-like Domain"/>
    <property type="match status" value="1"/>
</dbReference>
<feature type="domain" description="Alcohol dehydrogenase-like N-terminal" evidence="4">
    <location>
        <begin position="34"/>
        <end position="123"/>
    </location>
</feature>
<organism evidence="5 6">
    <name type="scientific">Clonostachys chloroleuca</name>
    <dbReference type="NCBI Taxonomy" id="1926264"/>
    <lineage>
        <taxon>Eukaryota</taxon>
        <taxon>Fungi</taxon>
        <taxon>Dikarya</taxon>
        <taxon>Ascomycota</taxon>
        <taxon>Pezizomycotina</taxon>
        <taxon>Sordariomycetes</taxon>
        <taxon>Hypocreomycetidae</taxon>
        <taxon>Hypocreales</taxon>
        <taxon>Bionectriaceae</taxon>
        <taxon>Clonostachys</taxon>
    </lineage>
</organism>
<evidence type="ECO:0000313" key="6">
    <source>
        <dbReference type="Proteomes" id="UP001160390"/>
    </source>
</evidence>
<accession>A0AA35LQI4</accession>
<dbReference type="Gene3D" id="3.90.180.10">
    <property type="entry name" value="Medium-chain alcohol dehydrogenases, catalytic domain"/>
    <property type="match status" value="2"/>
</dbReference>
<evidence type="ECO:0000313" key="5">
    <source>
        <dbReference type="EMBL" id="CAI6027759.1"/>
    </source>
</evidence>
<dbReference type="InterPro" id="IPR047109">
    <property type="entry name" value="CAD-like"/>
</dbReference>
<dbReference type="InterPro" id="IPR013154">
    <property type="entry name" value="ADH-like_N"/>
</dbReference>
<keyword evidence="1" id="KW-0479">Metal-binding</keyword>
<reference evidence="5" key="1">
    <citation type="submission" date="2023-01" db="EMBL/GenBank/DDBJ databases">
        <authorList>
            <person name="Piombo E."/>
        </authorList>
    </citation>
    <scope>NUCLEOTIDE SEQUENCE</scope>
</reference>
<sequence>MTSDYKFEGWVADDASSAEGNLTWRVFKPKTWEETDVEIKISHSAICVSDIHTLRDGWGGKKYPCVMGHEIVGKLVRVGSQAGDFKCKKRINAYDSVHRNGDTAHGGFALYTRCPSHFVIRIPRGLAPEHAAPILCGGVTVYSPLKRFGVGPGTSVGIVGIGGLGHFAILFAKALGASRVVAISRRADKRADGLEPTSICFGYCHYY</sequence>
<dbReference type="GO" id="GO:0008270">
    <property type="term" value="F:zinc ion binding"/>
    <property type="evidence" value="ECO:0007669"/>
    <property type="project" value="InterPro"/>
</dbReference>
<dbReference type="Pfam" id="PF08240">
    <property type="entry name" value="ADH_N"/>
    <property type="match status" value="1"/>
</dbReference>
<keyword evidence="3" id="KW-0560">Oxidoreductase</keyword>
<evidence type="ECO:0000259" key="4">
    <source>
        <dbReference type="Pfam" id="PF08240"/>
    </source>
</evidence>
<dbReference type="PROSITE" id="PS00059">
    <property type="entry name" value="ADH_ZINC"/>
    <property type="match status" value="1"/>
</dbReference>